<gene>
    <name evidence="4" type="ORF">ED733_007688</name>
</gene>
<name>A0A5C6GEA6_METRR</name>
<evidence type="ECO:0000313" key="5">
    <source>
        <dbReference type="Proteomes" id="UP000317257"/>
    </source>
</evidence>
<reference evidence="5" key="1">
    <citation type="submission" date="2018-12" db="EMBL/GenBank/DDBJ databases">
        <title>The complete genome of Metarhizium rileyi, a key fungal pathogen of Lepidoptera.</title>
        <authorList>
            <person name="Binneck E."/>
            <person name="Lastra C.C.L."/>
            <person name="Sosa-Gomez D.R."/>
        </authorList>
    </citation>
    <scope>NUCLEOTIDE SEQUENCE [LARGE SCALE GENOMIC DNA]</scope>
    <source>
        <strain evidence="5">Cep018-CH2</strain>
    </source>
</reference>
<evidence type="ECO:0000313" key="4">
    <source>
        <dbReference type="EMBL" id="TWU76092.1"/>
    </source>
</evidence>
<evidence type="ECO:0000256" key="2">
    <source>
        <dbReference type="SAM" id="MobiDB-lite"/>
    </source>
</evidence>
<keyword evidence="1" id="KW-0862">Zinc</keyword>
<feature type="region of interest" description="Disordered" evidence="2">
    <location>
        <begin position="144"/>
        <end position="172"/>
    </location>
</feature>
<feature type="domain" description="C2H2-type" evidence="3">
    <location>
        <begin position="375"/>
        <end position="400"/>
    </location>
</feature>
<feature type="region of interest" description="Disordered" evidence="2">
    <location>
        <begin position="257"/>
        <end position="337"/>
    </location>
</feature>
<feature type="compositionally biased region" description="Low complexity" evidence="2">
    <location>
        <begin position="259"/>
        <end position="279"/>
    </location>
</feature>
<dbReference type="AlphaFoldDB" id="A0A5C6GEA6"/>
<proteinExistence type="predicted"/>
<dbReference type="Proteomes" id="UP000317257">
    <property type="component" value="Unassembled WGS sequence"/>
</dbReference>
<comment type="caution">
    <text evidence="4">The sequence shown here is derived from an EMBL/GenBank/DDBJ whole genome shotgun (WGS) entry which is preliminary data.</text>
</comment>
<accession>A0A5C6GEA6</accession>
<protein>
    <recommendedName>
        <fullName evidence="3">C2H2-type domain-containing protein</fullName>
    </recommendedName>
</protein>
<dbReference type="PROSITE" id="PS50157">
    <property type="entry name" value="ZINC_FINGER_C2H2_2"/>
    <property type="match status" value="1"/>
</dbReference>
<feature type="compositionally biased region" description="Low complexity" evidence="2">
    <location>
        <begin position="45"/>
        <end position="54"/>
    </location>
</feature>
<feature type="compositionally biased region" description="Polar residues" evidence="2">
    <location>
        <begin position="55"/>
        <end position="64"/>
    </location>
</feature>
<feature type="compositionally biased region" description="Low complexity" evidence="2">
    <location>
        <begin position="65"/>
        <end position="76"/>
    </location>
</feature>
<feature type="compositionally biased region" description="Basic and acidic residues" evidence="2">
    <location>
        <begin position="388"/>
        <end position="410"/>
    </location>
</feature>
<evidence type="ECO:0000259" key="3">
    <source>
        <dbReference type="PROSITE" id="PS50157"/>
    </source>
</evidence>
<evidence type="ECO:0000256" key="1">
    <source>
        <dbReference type="PROSITE-ProRule" id="PRU00042"/>
    </source>
</evidence>
<keyword evidence="1" id="KW-0863">Zinc-finger</keyword>
<keyword evidence="1" id="KW-0479">Metal-binding</keyword>
<feature type="region of interest" description="Disordered" evidence="2">
    <location>
        <begin position="388"/>
        <end position="420"/>
    </location>
</feature>
<dbReference type="PANTHER" id="PTHR38166:SF1">
    <property type="entry name" value="C2H2-TYPE DOMAIN-CONTAINING PROTEIN"/>
    <property type="match status" value="1"/>
</dbReference>
<feature type="region of interest" description="Disordered" evidence="2">
    <location>
        <begin position="45"/>
        <end position="76"/>
    </location>
</feature>
<sequence length="701" mass="77824">MDARPNSVHLPIAYDTAKPHFTSYRKKFPESLRFESANFRQSARSVSTRSSISSANIPDSATADSPSTLASPLSSSQASDIQERFACHTLDGSRPPSRIHHRHRLSVATCSTFINDDDESPLYVGYHDLFPELDLCPELDQARSNHSTPVSTLAEIDESETGATPMTEEDDDLTPGKTICWEQHQTPCTSPAQKSDISFTAFGETISSDDADGILDYTLQLVYGIELSEAQASTGALHELVSKFVRELGQHIWQTPLDGQVSQTSTGPSSSNTPSTGSGAEIPQGFGKRKKQTNREDDGEELTDGEGPGYVPSKRTKSSPREDENLRLSCPYRKRNPSRFNVRDHHSCAMTYFPKFAELRQHIVKQHKRDDPSAFVCDRCTQDFRTRKELRDHQRQPKEHMCDISDHDPEAGIDGPTSNKLLSRKRVSGASPEVQWKEIWNILFPDDDDNLVKSYNFTPVIEHFELSALYLEAFDYLQASLQDKISNPATLDTIVTKIYHCFIETMDRCVLTSQNMPYTNRSNKRNEPLRTQNTQSLIGGKPRVAAGRPDSGVVIDDTSEESGSMSGSSSLVHRDSLRTVTSCATRRESNLVPKSNADMCPTPVVADGLSQNCAAPCSAFTFGADMAMPHATASAVQEWARNMSFTRDNVIFGNTDTWFADINRTPQVDFGLDDSLLYEANICTVENTFANLRGSNDDETI</sequence>
<dbReference type="GO" id="GO:0008270">
    <property type="term" value="F:zinc ion binding"/>
    <property type="evidence" value="ECO:0007669"/>
    <property type="project" value="UniProtKB-KW"/>
</dbReference>
<dbReference type="PANTHER" id="PTHR38166">
    <property type="entry name" value="C2H2-TYPE DOMAIN-CONTAINING PROTEIN-RELATED"/>
    <property type="match status" value="1"/>
</dbReference>
<organism evidence="4 5">
    <name type="scientific">Metarhizium rileyi (strain RCEF 4871)</name>
    <name type="common">Nomuraea rileyi</name>
    <dbReference type="NCBI Taxonomy" id="1649241"/>
    <lineage>
        <taxon>Eukaryota</taxon>
        <taxon>Fungi</taxon>
        <taxon>Dikarya</taxon>
        <taxon>Ascomycota</taxon>
        <taxon>Pezizomycotina</taxon>
        <taxon>Sordariomycetes</taxon>
        <taxon>Hypocreomycetidae</taxon>
        <taxon>Hypocreales</taxon>
        <taxon>Clavicipitaceae</taxon>
        <taxon>Metarhizium</taxon>
    </lineage>
</organism>
<dbReference type="EMBL" id="SBHS01000006">
    <property type="protein sequence ID" value="TWU76092.1"/>
    <property type="molecule type" value="Genomic_DNA"/>
</dbReference>
<dbReference type="InterPro" id="IPR013087">
    <property type="entry name" value="Znf_C2H2_type"/>
</dbReference>